<evidence type="ECO:0000313" key="1">
    <source>
        <dbReference type="EMBL" id="KKK81082.1"/>
    </source>
</evidence>
<sequence>MSRWLTLLICLLLAAPAVAAIDFENDDGDDYLTASGQFFTGGGSTPPFSFIFWFVLEDGATDLARWASWGSNLNRFLGHAYATNAGFQARNTTAYEALSGNAALDDVAYAYAATAASATDRRVVLAGDWANSGTSTSSSNPNSASLARIGWAQDGLNTHDGLWWGSSVYADAVSRSQIEGLAAGLHPFSIRSETLTHYWSMRGNTGDAVGTVYDRVGSLDMTAVGAPVYAETPPKIKHHYHHMGG</sequence>
<accession>A0A0F8YI48</accession>
<reference evidence="1" key="1">
    <citation type="journal article" date="2015" name="Nature">
        <title>Complex archaea that bridge the gap between prokaryotes and eukaryotes.</title>
        <authorList>
            <person name="Spang A."/>
            <person name="Saw J.H."/>
            <person name="Jorgensen S.L."/>
            <person name="Zaremba-Niedzwiedzka K."/>
            <person name="Martijn J."/>
            <person name="Lind A.E."/>
            <person name="van Eijk R."/>
            <person name="Schleper C."/>
            <person name="Guy L."/>
            <person name="Ettema T.J."/>
        </authorList>
    </citation>
    <scope>NUCLEOTIDE SEQUENCE</scope>
</reference>
<organism evidence="1">
    <name type="scientific">marine sediment metagenome</name>
    <dbReference type="NCBI Taxonomy" id="412755"/>
    <lineage>
        <taxon>unclassified sequences</taxon>
        <taxon>metagenomes</taxon>
        <taxon>ecological metagenomes</taxon>
    </lineage>
</organism>
<name>A0A0F8YI48_9ZZZZ</name>
<gene>
    <name evidence="1" type="ORF">LCGC14_2817050</name>
</gene>
<comment type="caution">
    <text evidence="1">The sequence shown here is derived from an EMBL/GenBank/DDBJ whole genome shotgun (WGS) entry which is preliminary data.</text>
</comment>
<proteinExistence type="predicted"/>
<dbReference type="Gene3D" id="2.60.120.200">
    <property type="match status" value="1"/>
</dbReference>
<dbReference type="EMBL" id="LAZR01053283">
    <property type="protein sequence ID" value="KKK81082.1"/>
    <property type="molecule type" value="Genomic_DNA"/>
</dbReference>
<protein>
    <submittedName>
        <fullName evidence="1">Uncharacterized protein</fullName>
    </submittedName>
</protein>
<dbReference type="AlphaFoldDB" id="A0A0F8YI48"/>